<keyword evidence="3" id="KW-0503">Monooxygenase</keyword>
<name>A0A1H9APX7_9PSEU</name>
<evidence type="ECO:0000256" key="1">
    <source>
        <dbReference type="ARBA" id="ARBA00023002"/>
    </source>
</evidence>
<evidence type="ECO:0000259" key="2">
    <source>
        <dbReference type="Pfam" id="PF00296"/>
    </source>
</evidence>
<evidence type="ECO:0000313" key="4">
    <source>
        <dbReference type="Proteomes" id="UP000199028"/>
    </source>
</evidence>
<dbReference type="EMBL" id="FOFT01000001">
    <property type="protein sequence ID" value="SEP77968.1"/>
    <property type="molecule type" value="Genomic_DNA"/>
</dbReference>
<dbReference type="GO" id="GO:0004497">
    <property type="term" value="F:monooxygenase activity"/>
    <property type="evidence" value="ECO:0007669"/>
    <property type="project" value="UniProtKB-KW"/>
</dbReference>
<organism evidence="3 4">
    <name type="scientific">Lentzea flaviverrucosa</name>
    <dbReference type="NCBI Taxonomy" id="200379"/>
    <lineage>
        <taxon>Bacteria</taxon>
        <taxon>Bacillati</taxon>
        <taxon>Actinomycetota</taxon>
        <taxon>Actinomycetes</taxon>
        <taxon>Pseudonocardiales</taxon>
        <taxon>Pseudonocardiaceae</taxon>
        <taxon>Lentzea</taxon>
    </lineage>
</organism>
<dbReference type="PANTHER" id="PTHR43244">
    <property type="match status" value="1"/>
</dbReference>
<dbReference type="OrthoDB" id="5175259at2"/>
<reference evidence="4" key="1">
    <citation type="submission" date="2016-10" db="EMBL/GenBank/DDBJ databases">
        <authorList>
            <person name="Varghese N."/>
            <person name="Submissions S."/>
        </authorList>
    </citation>
    <scope>NUCLEOTIDE SEQUENCE [LARGE SCALE GENOMIC DNA]</scope>
    <source>
        <strain evidence="4">CGMCC 4.578</strain>
    </source>
</reference>
<protein>
    <submittedName>
        <fullName evidence="3">Luciferase-like monooxygenase</fullName>
    </submittedName>
</protein>
<dbReference type="InterPro" id="IPR050564">
    <property type="entry name" value="F420-G6PD/mer"/>
</dbReference>
<keyword evidence="1" id="KW-0560">Oxidoreductase</keyword>
<dbReference type="Proteomes" id="UP000199028">
    <property type="component" value="Unassembled WGS sequence"/>
</dbReference>
<evidence type="ECO:0000313" key="3">
    <source>
        <dbReference type="EMBL" id="SEP77968.1"/>
    </source>
</evidence>
<dbReference type="GO" id="GO:0016705">
    <property type="term" value="F:oxidoreductase activity, acting on paired donors, with incorporation or reduction of molecular oxygen"/>
    <property type="evidence" value="ECO:0007669"/>
    <property type="project" value="InterPro"/>
</dbReference>
<dbReference type="AlphaFoldDB" id="A0A1H9APX7"/>
<feature type="domain" description="Luciferase-like" evidence="2">
    <location>
        <begin position="12"/>
        <end position="186"/>
    </location>
</feature>
<proteinExistence type="predicted"/>
<dbReference type="PANTHER" id="PTHR43244:SF1">
    <property type="entry name" value="5,10-METHYLENETETRAHYDROMETHANOPTERIN REDUCTASE"/>
    <property type="match status" value="1"/>
</dbReference>
<gene>
    <name evidence="3" type="ORF">SAMN05216195_101237</name>
</gene>
<dbReference type="Pfam" id="PF00296">
    <property type="entry name" value="Bac_luciferase"/>
    <property type="match status" value="1"/>
</dbReference>
<accession>A0A1H9APX7</accession>
<dbReference type="RefSeq" id="WP_090062499.1">
    <property type="nucleotide sequence ID" value="NZ_FOFT01000001.1"/>
</dbReference>
<dbReference type="InterPro" id="IPR011251">
    <property type="entry name" value="Luciferase-like_dom"/>
</dbReference>
<keyword evidence="4" id="KW-1185">Reference proteome</keyword>
<dbReference type="Gene3D" id="3.20.20.30">
    <property type="entry name" value="Luciferase-like domain"/>
    <property type="match status" value="1"/>
</dbReference>
<dbReference type="SUPFAM" id="SSF51679">
    <property type="entry name" value="Bacterial luciferase-like"/>
    <property type="match status" value="1"/>
</dbReference>
<sequence>MRFAIYVPCYGETYGDPAVLCSLAVEAEAAGWDGFFMWDHLVAEPLVADPWVTLGAVAARTSRIVLGPMITPVPRRRPWKLAVEASTLQRLSGGRLVLGVGMGVPRDFTSFGEVSDARSRAARLTEGVELVQELLSGEPVEHRGAVFEVSGVRLAPVQVPVWTSGLWPRKVPFLAAARSSGLFPIIQDGSGGFAVASAEQAAVMKAEFVAAGGPVDGDLAIWGGGARPSAARVSEFEDAGATWLLLDGWKASLGELRSYVSAGPPR</sequence>
<dbReference type="InterPro" id="IPR036661">
    <property type="entry name" value="Luciferase-like_sf"/>
</dbReference>